<keyword evidence="1" id="KW-0175">Coiled coil</keyword>
<feature type="coiled-coil region" evidence="1">
    <location>
        <begin position="21"/>
        <end position="48"/>
    </location>
</feature>
<name>A0A843V019_COLES</name>
<feature type="compositionally biased region" description="Basic and acidic residues" evidence="2">
    <location>
        <begin position="144"/>
        <end position="158"/>
    </location>
</feature>
<feature type="region of interest" description="Disordered" evidence="2">
    <location>
        <begin position="118"/>
        <end position="182"/>
    </location>
</feature>
<comment type="caution">
    <text evidence="3">The sequence shown here is derived from an EMBL/GenBank/DDBJ whole genome shotgun (WGS) entry which is preliminary data.</text>
</comment>
<organism evidence="3 4">
    <name type="scientific">Colocasia esculenta</name>
    <name type="common">Wild taro</name>
    <name type="synonym">Arum esculentum</name>
    <dbReference type="NCBI Taxonomy" id="4460"/>
    <lineage>
        <taxon>Eukaryota</taxon>
        <taxon>Viridiplantae</taxon>
        <taxon>Streptophyta</taxon>
        <taxon>Embryophyta</taxon>
        <taxon>Tracheophyta</taxon>
        <taxon>Spermatophyta</taxon>
        <taxon>Magnoliopsida</taxon>
        <taxon>Liliopsida</taxon>
        <taxon>Araceae</taxon>
        <taxon>Aroideae</taxon>
        <taxon>Colocasieae</taxon>
        <taxon>Colocasia</taxon>
    </lineage>
</organism>
<feature type="compositionally biased region" description="Low complexity" evidence="2">
    <location>
        <begin position="118"/>
        <end position="132"/>
    </location>
</feature>
<gene>
    <name evidence="3" type="ORF">Taro_021807</name>
</gene>
<proteinExistence type="predicted"/>
<sequence>MVGGASSSREDPGRSVLEVQLAAAVARAEDALAQVREWEAELRDSLARTTMLEAEMAELCLRPEAVEVTQWRQEAEEVTRLRAEAGDLRTQLGEERHHCELLRSEMKGLERALALVGRSRSSVSRSGIPSGSAGHYLTGSSGRRRNEEEARRRERAPEGSETGPRVMAPPSPRPPEGTGESG</sequence>
<evidence type="ECO:0000313" key="4">
    <source>
        <dbReference type="Proteomes" id="UP000652761"/>
    </source>
</evidence>
<reference evidence="3" key="1">
    <citation type="submission" date="2017-07" db="EMBL/GenBank/DDBJ databases">
        <title>Taro Niue Genome Assembly and Annotation.</title>
        <authorList>
            <person name="Atibalentja N."/>
            <person name="Keating K."/>
            <person name="Fields C.J."/>
        </authorList>
    </citation>
    <scope>NUCLEOTIDE SEQUENCE</scope>
    <source>
        <strain evidence="3">Niue_2</strain>
        <tissue evidence="3">Leaf</tissue>
    </source>
</reference>
<keyword evidence="4" id="KW-1185">Reference proteome</keyword>
<dbReference type="AlphaFoldDB" id="A0A843V019"/>
<evidence type="ECO:0000256" key="2">
    <source>
        <dbReference type="SAM" id="MobiDB-lite"/>
    </source>
</evidence>
<evidence type="ECO:0000256" key="1">
    <source>
        <dbReference type="SAM" id="Coils"/>
    </source>
</evidence>
<dbReference type="Proteomes" id="UP000652761">
    <property type="component" value="Unassembled WGS sequence"/>
</dbReference>
<evidence type="ECO:0000313" key="3">
    <source>
        <dbReference type="EMBL" id="MQL89235.1"/>
    </source>
</evidence>
<dbReference type="EMBL" id="NMUH01001129">
    <property type="protein sequence ID" value="MQL89235.1"/>
    <property type="molecule type" value="Genomic_DNA"/>
</dbReference>
<accession>A0A843V019</accession>
<protein>
    <submittedName>
        <fullName evidence="3">Uncharacterized protein</fullName>
    </submittedName>
</protein>